<dbReference type="GO" id="GO:0034455">
    <property type="term" value="C:t-UTP complex"/>
    <property type="evidence" value="ECO:0007669"/>
    <property type="project" value="TreeGrafter"/>
</dbReference>
<dbReference type="EMBL" id="KZ452209">
    <property type="protein sequence ID" value="PKA48764.1"/>
    <property type="molecule type" value="Genomic_DNA"/>
</dbReference>
<dbReference type="GO" id="GO:0032040">
    <property type="term" value="C:small-subunit processome"/>
    <property type="evidence" value="ECO:0007669"/>
    <property type="project" value="TreeGrafter"/>
</dbReference>
<name>A0A2H9ZZP8_9ASPA</name>
<dbReference type="PANTHER" id="PTHR13457:SF1">
    <property type="entry name" value="HEAT REPEAT-CONTAINING PROTEIN 1"/>
    <property type="match status" value="1"/>
</dbReference>
<protein>
    <submittedName>
        <fullName evidence="3">Uncharacterized protein</fullName>
    </submittedName>
</protein>
<gene>
    <name evidence="3" type="ORF">AXF42_Ash018706</name>
</gene>
<proteinExistence type="predicted"/>
<sequence length="1340" mass="150892">MSIASQLQVIKSIIRGKDDPIRRPITRPSILFGPKEAADIDLRSILPLAQSGIETLVEADDRFLSFKSTLFSHASLDIEREKMAPTEEEKLNKSICSYLRLLAGYLHLHAALRTLEYLIRRYQVHVFNIEELVLCALPYHDTHHFVRIVQLIDFGNKKWAFLDGVKASGASPPRKVIVQQCIRDKGVLEALCSYAAPSKDFQHSRPVTCFCTAVIVEALGSIPKLDTETVQRVLTFVFNGLNPAIHGSRDQKAGALMVVGLVASRATLASKLVQNLIYFIARSAQLDAKLSADLPWLRVTIMALVTLVQSQSPQIFPKKTLMIFKETRDFVGLLSGLSQEFNVQKFLHRYLESLINYSSSDDSCHRLLVDAIEALPIKEFVSKIVHKILAYCVKIMRTDGLKSFEAGNRAKQVLVVLETHYPSELHGSFRKFLENSNLEKGGEESALVIFCRMLDGNSDIAMEVSDSKVWFSLEHPKAAVRQAALLELASSDIMKCIVANPGRLVNLKDALVRRFQDDDLGVVRAALSLSGLSEIIGPRFLFKNYCVVLKRCMEMLIEGTTVQSQACDVAVFCLDHIVSDVSLHQLHNVKEVASIIFPLLLLLPKTWRVNVKALELVNKFQWPFYFNIIACSLDFVEQKLKRLDDGTSTDINLRTIQSLAEIFVANPEDHIEWLVACSRCNKLAKGLLFFLILQSLAICKEQLNMERFDKYFRQLTNQLLHTDADKLSNQILVSIFWCLFEILSGAARNRKTGDCEQVEVLNELFLLFAASSSICVFKKQLPLLLRNCCKDPFQFLSKYFLEEGFSVEVEVESLTAFANLCSIYQRDRNLGEVRSHMPLLQFPCLLVPLTSDDKEIRDAAVKCVKGIYRLWQSYDIFRLKNGNDSVLLQCASSPRFGDFLELLIGQSRLILSDVDFLSSFLSSLLSPSCDNNLLVPDDIHKRFKILALLRALGNVVLRMECCKELLVGLLGRREDYYTGIKFAHQGLSQSEIGMLCLLLEFCVPQSCSSRIDAFGEDCLLKALKVDGLTLDELAVVKPCVTVLENLKYIYDYLDSNTQDQIFINLVFLFRCENGDIRDAARDAVLNFTVSCSTIVRFIKEVIIEDPPIGSSRKSKRNKPFTSQGFGSFRNSFDRKEKIIFVLCSILDILLLKEDMDNRISLVQPLFEVLGKLFSDDWLQGVSNSSKVEGETVFEISESLSASLYHARQSTLLILKNITDSPLTDKVINVDLSTKLNFDLLVECAHSAMDAATRNHIFLLISSIAKISFGWLSEHIVDLFVLVGDSAMQLVDSYSQNVLENLISTLLPCWLAKANSVGKLFQVLTSPFLFPIYLRISVDLL</sequence>
<reference evidence="3 4" key="1">
    <citation type="journal article" date="2017" name="Nature">
        <title>The Apostasia genome and the evolution of orchids.</title>
        <authorList>
            <person name="Zhang G.Q."/>
            <person name="Liu K.W."/>
            <person name="Li Z."/>
            <person name="Lohaus R."/>
            <person name="Hsiao Y.Y."/>
            <person name="Niu S.C."/>
            <person name="Wang J.Y."/>
            <person name="Lin Y.C."/>
            <person name="Xu Q."/>
            <person name="Chen L.J."/>
            <person name="Yoshida K."/>
            <person name="Fujiwara S."/>
            <person name="Wang Z.W."/>
            <person name="Zhang Y.Q."/>
            <person name="Mitsuda N."/>
            <person name="Wang M."/>
            <person name="Liu G.H."/>
            <person name="Pecoraro L."/>
            <person name="Huang H.X."/>
            <person name="Xiao X.J."/>
            <person name="Lin M."/>
            <person name="Wu X.Y."/>
            <person name="Wu W.L."/>
            <person name="Chen Y.Y."/>
            <person name="Chang S.B."/>
            <person name="Sakamoto S."/>
            <person name="Ohme-Takagi M."/>
            <person name="Yagi M."/>
            <person name="Zeng S.J."/>
            <person name="Shen C.Y."/>
            <person name="Yeh C.M."/>
            <person name="Luo Y.B."/>
            <person name="Tsai W.C."/>
            <person name="Van de Peer Y."/>
            <person name="Liu Z.J."/>
        </authorList>
    </citation>
    <scope>NUCLEOTIDE SEQUENCE [LARGE SCALE GENOMIC DNA]</scope>
    <source>
        <strain evidence="4">cv. Shenzhen</strain>
        <tissue evidence="3">Stem</tissue>
    </source>
</reference>
<dbReference type="SUPFAM" id="SSF48371">
    <property type="entry name" value="ARM repeat"/>
    <property type="match status" value="1"/>
</dbReference>
<dbReference type="InterPro" id="IPR040191">
    <property type="entry name" value="UTP10"/>
</dbReference>
<dbReference type="OrthoDB" id="31183at2759"/>
<feature type="domain" description="U3 small nucleolar RNA-associated protein 10 N-terminal" evidence="1">
    <location>
        <begin position="230"/>
        <end position="354"/>
    </location>
</feature>
<accession>A0A2H9ZZP8</accession>
<dbReference type="GO" id="GO:0030686">
    <property type="term" value="C:90S preribosome"/>
    <property type="evidence" value="ECO:0007669"/>
    <property type="project" value="TreeGrafter"/>
</dbReference>
<dbReference type="Pfam" id="PF12397">
    <property type="entry name" value="U3snoRNP10"/>
    <property type="match status" value="1"/>
</dbReference>
<evidence type="ECO:0000259" key="1">
    <source>
        <dbReference type="Pfam" id="PF12397"/>
    </source>
</evidence>
<evidence type="ECO:0000259" key="2">
    <source>
        <dbReference type="Pfam" id="PF24477"/>
    </source>
</evidence>
<dbReference type="Proteomes" id="UP000236161">
    <property type="component" value="Unassembled WGS sequence"/>
</dbReference>
<evidence type="ECO:0000313" key="4">
    <source>
        <dbReference type="Proteomes" id="UP000236161"/>
    </source>
</evidence>
<dbReference type="InterPro" id="IPR022125">
    <property type="entry name" value="U3snoRNP10_N"/>
</dbReference>
<evidence type="ECO:0000313" key="3">
    <source>
        <dbReference type="EMBL" id="PKA48764.1"/>
    </source>
</evidence>
<feature type="domain" description="At3g06530-like ARM-repeats" evidence="2">
    <location>
        <begin position="638"/>
        <end position="701"/>
    </location>
</feature>
<dbReference type="STRING" id="1088818.A0A2H9ZZP8"/>
<dbReference type="GO" id="GO:0000462">
    <property type="term" value="P:maturation of SSU-rRNA from tricistronic rRNA transcript (SSU-rRNA, 5.8S rRNA, LSU-rRNA)"/>
    <property type="evidence" value="ECO:0007669"/>
    <property type="project" value="TreeGrafter"/>
</dbReference>
<dbReference type="Pfam" id="PF24477">
    <property type="entry name" value="ARM_At3g06530"/>
    <property type="match status" value="1"/>
</dbReference>
<dbReference type="GO" id="GO:0030515">
    <property type="term" value="F:snoRNA binding"/>
    <property type="evidence" value="ECO:0007669"/>
    <property type="project" value="TreeGrafter"/>
</dbReference>
<organism evidence="3 4">
    <name type="scientific">Apostasia shenzhenica</name>
    <dbReference type="NCBI Taxonomy" id="1088818"/>
    <lineage>
        <taxon>Eukaryota</taxon>
        <taxon>Viridiplantae</taxon>
        <taxon>Streptophyta</taxon>
        <taxon>Embryophyta</taxon>
        <taxon>Tracheophyta</taxon>
        <taxon>Spermatophyta</taxon>
        <taxon>Magnoliopsida</taxon>
        <taxon>Liliopsida</taxon>
        <taxon>Asparagales</taxon>
        <taxon>Orchidaceae</taxon>
        <taxon>Apostasioideae</taxon>
        <taxon>Apostasia</taxon>
    </lineage>
</organism>
<dbReference type="InterPro" id="IPR056384">
    <property type="entry name" value="ARM_At3g06530"/>
</dbReference>
<dbReference type="InterPro" id="IPR016024">
    <property type="entry name" value="ARM-type_fold"/>
</dbReference>
<keyword evidence="4" id="KW-1185">Reference proteome</keyword>
<dbReference type="GO" id="GO:0045943">
    <property type="term" value="P:positive regulation of transcription by RNA polymerase I"/>
    <property type="evidence" value="ECO:0007669"/>
    <property type="project" value="TreeGrafter"/>
</dbReference>
<dbReference type="PANTHER" id="PTHR13457">
    <property type="entry name" value="BAP28"/>
    <property type="match status" value="1"/>
</dbReference>